<dbReference type="InterPro" id="IPR023393">
    <property type="entry name" value="START-like_dom_sf"/>
</dbReference>
<dbReference type="OrthoDB" id="9803476at2"/>
<evidence type="ECO:0000259" key="2">
    <source>
        <dbReference type="Pfam" id="PF08327"/>
    </source>
</evidence>
<accession>A0A0F6WAT2</accession>
<dbReference type="EMBL" id="CP011125">
    <property type="protein sequence ID" value="AKF11792.1"/>
    <property type="molecule type" value="Genomic_DNA"/>
</dbReference>
<feature type="domain" description="Activator of Hsp90 ATPase homologue 1/2-like C-terminal" evidence="2">
    <location>
        <begin position="17"/>
        <end position="148"/>
    </location>
</feature>
<dbReference type="Proteomes" id="UP000034883">
    <property type="component" value="Chromosome"/>
</dbReference>
<evidence type="ECO:0000313" key="3">
    <source>
        <dbReference type="EMBL" id="AKF11792.1"/>
    </source>
</evidence>
<dbReference type="SUPFAM" id="SSF55961">
    <property type="entry name" value="Bet v1-like"/>
    <property type="match status" value="1"/>
</dbReference>
<protein>
    <recommendedName>
        <fullName evidence="2">Activator of Hsp90 ATPase homologue 1/2-like C-terminal domain-containing protein</fullName>
    </recommendedName>
</protein>
<dbReference type="Gene3D" id="3.30.530.20">
    <property type="match status" value="1"/>
</dbReference>
<evidence type="ECO:0000256" key="1">
    <source>
        <dbReference type="ARBA" id="ARBA00006817"/>
    </source>
</evidence>
<comment type="similarity">
    <text evidence="1">Belongs to the AHA1 family.</text>
</comment>
<dbReference type="InterPro" id="IPR013538">
    <property type="entry name" value="ASHA1/2-like_C"/>
</dbReference>
<dbReference type="KEGG" id="samy:DB32_008941"/>
<name>A0A0F6WAT2_9BACT</name>
<organism evidence="3 4">
    <name type="scientific">Sandaracinus amylolyticus</name>
    <dbReference type="NCBI Taxonomy" id="927083"/>
    <lineage>
        <taxon>Bacteria</taxon>
        <taxon>Pseudomonadati</taxon>
        <taxon>Myxococcota</taxon>
        <taxon>Polyangia</taxon>
        <taxon>Polyangiales</taxon>
        <taxon>Sandaracinaceae</taxon>
        <taxon>Sandaracinus</taxon>
    </lineage>
</organism>
<proteinExistence type="inferred from homology"/>
<evidence type="ECO:0000313" key="4">
    <source>
        <dbReference type="Proteomes" id="UP000034883"/>
    </source>
</evidence>
<sequence length="151" mass="17252">MRSADHSTFVIERVLAASPARAFAAWSDPEKKRRWMSCHDDWRLIDDRLDFRVDGAEIRDVRRPDGVVHAFRARYLDIVPLERVVYAYEMRVGDARTSASLVTVELAPSGAKTRMRFTEQVVFFDGHGDVEERRRGTEIGLDQLVAMLDGA</sequence>
<dbReference type="CDD" id="cd08900">
    <property type="entry name" value="SRPBCC_CalC_Aha1-like_7"/>
    <property type="match status" value="1"/>
</dbReference>
<dbReference type="Pfam" id="PF08327">
    <property type="entry name" value="AHSA1"/>
    <property type="match status" value="1"/>
</dbReference>
<dbReference type="RefSeq" id="WP_053238624.1">
    <property type="nucleotide sequence ID" value="NZ_CP011125.1"/>
</dbReference>
<dbReference type="AlphaFoldDB" id="A0A0F6WAT2"/>
<gene>
    <name evidence="3" type="ORF">DB32_008941</name>
</gene>
<reference evidence="3 4" key="1">
    <citation type="submission" date="2015-03" db="EMBL/GenBank/DDBJ databases">
        <title>Genome assembly of Sandaracinus amylolyticus DSM 53668.</title>
        <authorList>
            <person name="Sharma G."/>
            <person name="Subramanian S."/>
        </authorList>
    </citation>
    <scope>NUCLEOTIDE SEQUENCE [LARGE SCALE GENOMIC DNA]</scope>
    <source>
        <strain evidence="3 4">DSM 53668</strain>
    </source>
</reference>
<keyword evidence="4" id="KW-1185">Reference proteome</keyword>
<dbReference type="STRING" id="927083.DB32_008941"/>